<accession>A0AA41Z0I6</accession>
<feature type="transmembrane region" description="Helical" evidence="1">
    <location>
        <begin position="194"/>
        <end position="213"/>
    </location>
</feature>
<dbReference type="AlphaFoldDB" id="A0AA41Z0I6"/>
<protein>
    <recommendedName>
        <fullName evidence="4">DUF4239 domain-containing protein</fullName>
    </recommendedName>
</protein>
<keyword evidence="1" id="KW-1133">Transmembrane helix</keyword>
<dbReference type="InterPro" id="IPR025333">
    <property type="entry name" value="DUF4239"/>
</dbReference>
<evidence type="ECO:0000256" key="1">
    <source>
        <dbReference type="SAM" id="Phobius"/>
    </source>
</evidence>
<evidence type="ECO:0000313" key="3">
    <source>
        <dbReference type="Proteomes" id="UP001165667"/>
    </source>
</evidence>
<dbReference type="EMBL" id="JAMOIM010000037">
    <property type="protein sequence ID" value="MCW6511969.1"/>
    <property type="molecule type" value="Genomic_DNA"/>
</dbReference>
<name>A0AA41Z0I6_9HYPH</name>
<gene>
    <name evidence="2" type="ORF">M8523_28865</name>
</gene>
<evidence type="ECO:0008006" key="4">
    <source>
        <dbReference type="Google" id="ProtNLM"/>
    </source>
</evidence>
<dbReference type="Pfam" id="PF14023">
    <property type="entry name" value="Bestrophin-like"/>
    <property type="match status" value="1"/>
</dbReference>
<reference evidence="2" key="1">
    <citation type="submission" date="2022-05" db="EMBL/GenBank/DDBJ databases">
        <authorList>
            <person name="Pankratov T."/>
        </authorList>
    </citation>
    <scope>NUCLEOTIDE SEQUENCE</scope>
    <source>
        <strain evidence="2">BP6-180914</strain>
    </source>
</reference>
<proteinExistence type="predicted"/>
<feature type="transmembrane region" description="Helical" evidence="1">
    <location>
        <begin position="219"/>
        <end position="239"/>
    </location>
</feature>
<dbReference type="Proteomes" id="UP001165667">
    <property type="component" value="Unassembled WGS sequence"/>
</dbReference>
<evidence type="ECO:0000313" key="2">
    <source>
        <dbReference type="EMBL" id="MCW6511969.1"/>
    </source>
</evidence>
<dbReference type="RefSeq" id="WP_282588348.1">
    <property type="nucleotide sequence ID" value="NZ_JAMOIM010000037.1"/>
</dbReference>
<organism evidence="2 3">
    <name type="scientific">Lichenifustis flavocetrariae</name>
    <dbReference type="NCBI Taxonomy" id="2949735"/>
    <lineage>
        <taxon>Bacteria</taxon>
        <taxon>Pseudomonadati</taxon>
        <taxon>Pseudomonadota</taxon>
        <taxon>Alphaproteobacteria</taxon>
        <taxon>Hyphomicrobiales</taxon>
        <taxon>Lichenihabitantaceae</taxon>
        <taxon>Lichenifustis</taxon>
    </lineage>
</organism>
<sequence length="269" mass="29805">MQEVAWAAFFLVILIGCSLAGWASQRLLKEHHKSSATTDSARTIVGMVVTFSALVLGLLVTSVKSDFDDHTGVYRRYGIALFEFDRRLQEYGPDTDAIRKTLRAYTASVIADTWPDEPAPAGDYPRDVHPVTPGSDETAEFTTMMTQMDRATLKLAATDALHLRLADLLREEVRAIEGIRWSLIERSDSRLSPILMAVLMFWLAIVFLVFGMVSPRNRLTLFVLILSALSVASSLYLILDLNTTTGGFITVPSRPLRDALWHMDQGGGA</sequence>
<keyword evidence="3" id="KW-1185">Reference proteome</keyword>
<feature type="transmembrane region" description="Helical" evidence="1">
    <location>
        <begin position="44"/>
        <end position="63"/>
    </location>
</feature>
<keyword evidence="1" id="KW-0472">Membrane</keyword>
<comment type="caution">
    <text evidence="2">The sequence shown here is derived from an EMBL/GenBank/DDBJ whole genome shotgun (WGS) entry which is preliminary data.</text>
</comment>
<keyword evidence="1" id="KW-0812">Transmembrane</keyword>